<evidence type="ECO:0000313" key="6">
    <source>
        <dbReference type="Proteomes" id="UP000824082"/>
    </source>
</evidence>
<dbReference type="InterPro" id="IPR004474">
    <property type="entry name" value="LytR_CpsA_psr"/>
</dbReference>
<dbReference type="AlphaFoldDB" id="A0A9D1IUT6"/>
<keyword evidence="3" id="KW-0472">Membrane</keyword>
<feature type="domain" description="Cell envelope-related transcriptional attenuator" evidence="4">
    <location>
        <begin position="283"/>
        <end position="440"/>
    </location>
</feature>
<keyword evidence="3" id="KW-1133">Transmembrane helix</keyword>
<dbReference type="PANTHER" id="PTHR33392">
    <property type="entry name" value="POLYISOPRENYL-TEICHOIC ACID--PEPTIDOGLYCAN TEICHOIC ACID TRANSFERASE TAGU"/>
    <property type="match status" value="1"/>
</dbReference>
<reference evidence="5" key="2">
    <citation type="journal article" date="2021" name="PeerJ">
        <title>Extensive microbial diversity within the chicken gut microbiome revealed by metagenomics and culture.</title>
        <authorList>
            <person name="Gilroy R."/>
            <person name="Ravi A."/>
            <person name="Getino M."/>
            <person name="Pursley I."/>
            <person name="Horton D.L."/>
            <person name="Alikhan N.F."/>
            <person name="Baker D."/>
            <person name="Gharbi K."/>
            <person name="Hall N."/>
            <person name="Watson M."/>
            <person name="Adriaenssens E.M."/>
            <person name="Foster-Nyarko E."/>
            <person name="Jarju S."/>
            <person name="Secka A."/>
            <person name="Antonio M."/>
            <person name="Oren A."/>
            <person name="Chaudhuri R.R."/>
            <person name="La Ragione R."/>
            <person name="Hildebrand F."/>
            <person name="Pallen M.J."/>
        </authorList>
    </citation>
    <scope>NUCLEOTIDE SEQUENCE</scope>
    <source>
        <strain evidence="5">4509</strain>
    </source>
</reference>
<reference evidence="5" key="1">
    <citation type="submission" date="2020-10" db="EMBL/GenBank/DDBJ databases">
        <authorList>
            <person name="Gilroy R."/>
        </authorList>
    </citation>
    <scope>NUCLEOTIDE SEQUENCE</scope>
    <source>
        <strain evidence="5">4509</strain>
    </source>
</reference>
<protein>
    <submittedName>
        <fullName evidence="5">LCP family protein</fullName>
    </submittedName>
</protein>
<accession>A0A9D1IUT6</accession>
<organism evidence="5 6">
    <name type="scientific">Candidatus Egerieicola faecale</name>
    <dbReference type="NCBI Taxonomy" id="2840774"/>
    <lineage>
        <taxon>Bacteria</taxon>
        <taxon>Bacillati</taxon>
        <taxon>Bacillota</taxon>
        <taxon>Clostridia</taxon>
        <taxon>Eubacteriales</taxon>
        <taxon>Oscillospiraceae</taxon>
        <taxon>Oscillospiraceae incertae sedis</taxon>
        <taxon>Candidatus Egerieicola</taxon>
    </lineage>
</organism>
<comment type="caution">
    <text evidence="5">The sequence shown here is derived from an EMBL/GenBank/DDBJ whole genome shotgun (WGS) entry which is preliminary data.</text>
</comment>
<name>A0A9D1IUT6_9FIRM</name>
<proteinExistence type="inferred from homology"/>
<feature type="compositionally biased region" description="Polar residues" evidence="2">
    <location>
        <begin position="128"/>
        <end position="152"/>
    </location>
</feature>
<dbReference type="Gene3D" id="3.40.630.190">
    <property type="entry name" value="LCP protein"/>
    <property type="match status" value="1"/>
</dbReference>
<dbReference type="Proteomes" id="UP000824082">
    <property type="component" value="Unassembled WGS sequence"/>
</dbReference>
<feature type="compositionally biased region" description="Basic and acidic residues" evidence="2">
    <location>
        <begin position="80"/>
        <end position="93"/>
    </location>
</feature>
<feature type="transmembrane region" description="Helical" evidence="3">
    <location>
        <begin position="211"/>
        <end position="236"/>
    </location>
</feature>
<dbReference type="EMBL" id="DVMX01000145">
    <property type="protein sequence ID" value="HIU42419.1"/>
    <property type="molecule type" value="Genomic_DNA"/>
</dbReference>
<comment type="similarity">
    <text evidence="1">Belongs to the LytR/CpsA/Psr (LCP) family.</text>
</comment>
<evidence type="ECO:0000256" key="3">
    <source>
        <dbReference type="SAM" id="Phobius"/>
    </source>
</evidence>
<evidence type="ECO:0000259" key="4">
    <source>
        <dbReference type="Pfam" id="PF03816"/>
    </source>
</evidence>
<dbReference type="PANTHER" id="PTHR33392:SF6">
    <property type="entry name" value="POLYISOPRENYL-TEICHOIC ACID--PEPTIDOGLYCAN TEICHOIC ACID TRANSFERASE TAGU"/>
    <property type="match status" value="1"/>
</dbReference>
<dbReference type="NCBIfam" id="TIGR00350">
    <property type="entry name" value="lytR_cpsA_psr"/>
    <property type="match status" value="1"/>
</dbReference>
<feature type="compositionally biased region" description="Low complexity" evidence="2">
    <location>
        <begin position="157"/>
        <end position="177"/>
    </location>
</feature>
<evidence type="ECO:0000256" key="1">
    <source>
        <dbReference type="ARBA" id="ARBA00006068"/>
    </source>
</evidence>
<dbReference type="Pfam" id="PF03816">
    <property type="entry name" value="LytR_cpsA_psr"/>
    <property type="match status" value="1"/>
</dbReference>
<gene>
    <name evidence="5" type="ORF">IAD19_07690</name>
</gene>
<dbReference type="InterPro" id="IPR050922">
    <property type="entry name" value="LytR/CpsA/Psr_CW_biosynth"/>
</dbReference>
<feature type="region of interest" description="Disordered" evidence="2">
    <location>
        <begin position="1"/>
        <end position="204"/>
    </location>
</feature>
<evidence type="ECO:0000256" key="2">
    <source>
        <dbReference type="SAM" id="MobiDB-lite"/>
    </source>
</evidence>
<evidence type="ECO:0000313" key="5">
    <source>
        <dbReference type="EMBL" id="HIU42419.1"/>
    </source>
</evidence>
<sequence>MNQQSYQPDRPKSRPFDYDLTSGQSKPAPSPEFEEIFRRAKQRQQQTRPSQPPTPKSAGEPTRPYDPLPFPAATKRTKPVHLETGKTQLERDTTAAVLENVQRRYGGASQTEEHSQSVSAGISAYSAAPSSRRTFPQQSRGEGQQPPRQQTAAVPEQYQYAMEQYQAQQQKQNQSGAKVKNPAADSWEEPAEVSPKEKGNKKKKKKKHRKITCCLIPFLLLVALVVAGIFAFQYYFGGLQTDHTQYTDEELGINSAGLALDEQNITNIALFGVDSREGDDSGRSDATIILSIDQEHGKIKLTSIARDTYCQVPGHGETKLCHAYFYGGPQLAMETLNSNFDLNIRDYATVNFDQMADIIDAVGGVDIEVDENELFYTNSLQNYYVETEGREPNPIQSTGLVTLDGEQAVCYSRIRKESGGDDARTNRQREVLEALLAKIKTQPIWTWPDLCRQLLPMMETSLDYTDIMWLSISLLGDVQMEMTSFPNENSDASGETISGTWYYVYDLDVAKQQIYDFIYNDILPVQPDTEE</sequence>
<keyword evidence="3" id="KW-0812">Transmembrane</keyword>